<comment type="similarity">
    <text evidence="5">Belongs to the NEMF family.</text>
</comment>
<dbReference type="FunFam" id="2.30.310.10:FF:000004">
    <property type="entry name" value="Fibronectin-binding protein A"/>
    <property type="match status" value="1"/>
</dbReference>
<dbReference type="HOGENOM" id="CLU_022481_2_1_9"/>
<dbReference type="GO" id="GO:0019843">
    <property type="term" value="F:rRNA binding"/>
    <property type="evidence" value="ECO:0007669"/>
    <property type="project" value="UniProtKB-UniRule"/>
</dbReference>
<dbReference type="Gene3D" id="2.30.310.10">
    <property type="entry name" value="ibrinogen binding protein from staphylococcus aureus domain"/>
    <property type="match status" value="1"/>
</dbReference>
<dbReference type="PANTHER" id="PTHR15239:SF6">
    <property type="entry name" value="RIBOSOME QUALITY CONTROL COMPLEX SUBUNIT NEMF"/>
    <property type="match status" value="1"/>
</dbReference>
<dbReference type="Pfam" id="PF05670">
    <property type="entry name" value="NFACT-R_1"/>
    <property type="match status" value="1"/>
</dbReference>
<dbReference type="InterPro" id="IPR043682">
    <property type="entry name" value="RqcH_bacterial"/>
</dbReference>
<comment type="function">
    <text evidence="5">Key component of the ribosome quality control system (RQC), a ribosome-associated complex that mediates the extraction of incompletely synthesized nascent chains from stalled ribosomes and their subsequent degradation. RqcH recruits Ala-charged tRNA, and with RqcP directs the elongation of stalled nascent chains on 50S ribosomal subunits, leading to non-templated C-terminal alanine extensions (Ala tail). The Ala tail promotes nascent chain degradation. May add between 1 and at least 8 Ala residues. Binds to stalled 50S ribosomal subunits.</text>
</comment>
<evidence type="ECO:0000256" key="4">
    <source>
        <dbReference type="ARBA" id="ARBA00022917"/>
    </source>
</evidence>
<dbReference type="STRING" id="1218508.JG29_07670"/>
<dbReference type="RefSeq" id="WP_045922613.1">
    <property type="nucleotide sequence ID" value="NZ_JBHTHW010000003.1"/>
</dbReference>
<evidence type="ECO:0000259" key="6">
    <source>
        <dbReference type="Pfam" id="PF05670"/>
    </source>
</evidence>
<dbReference type="Gene3D" id="3.40.970.40">
    <property type="entry name" value="fibrinogen binding protein from staphylococcus aureus domain like"/>
    <property type="match status" value="1"/>
</dbReference>
<dbReference type="AlphaFoldDB" id="A0A0F4KUS4"/>
<keyword evidence="2 5" id="KW-0699">rRNA-binding</keyword>
<evidence type="ECO:0000256" key="2">
    <source>
        <dbReference type="ARBA" id="ARBA00022730"/>
    </source>
</evidence>
<name>A0A0F4KUS4_9LACO</name>
<accession>A0A0F4KUS4</accession>
<keyword evidence="1 5" id="KW-0820">tRNA-binding</keyword>
<feature type="domain" description="NFACT RNA-binding" evidence="6">
    <location>
        <begin position="459"/>
        <end position="548"/>
    </location>
</feature>
<evidence type="ECO:0000256" key="1">
    <source>
        <dbReference type="ARBA" id="ARBA00022555"/>
    </source>
</evidence>
<evidence type="ECO:0000256" key="3">
    <source>
        <dbReference type="ARBA" id="ARBA00022884"/>
    </source>
</evidence>
<dbReference type="GO" id="GO:0000049">
    <property type="term" value="F:tRNA binding"/>
    <property type="evidence" value="ECO:0007669"/>
    <property type="project" value="UniProtKB-UniRule"/>
</dbReference>
<dbReference type="OrthoDB" id="9766163at2"/>
<comment type="subunit">
    <text evidence="5">Associates with stalled 50S ribosomal subunits. Binds to RqcP.</text>
</comment>
<proteinExistence type="inferred from homology"/>
<dbReference type="PANTHER" id="PTHR15239">
    <property type="entry name" value="NUCLEAR EXPORT MEDIATOR FACTOR NEMF"/>
    <property type="match status" value="1"/>
</dbReference>
<keyword evidence="3 5" id="KW-0694">RNA-binding</keyword>
<evidence type="ECO:0000313" key="7">
    <source>
        <dbReference type="EMBL" id="KJY48946.1"/>
    </source>
</evidence>
<comment type="caution">
    <text evidence="7">The sequence shown here is derived from an EMBL/GenBank/DDBJ whole genome shotgun (WGS) entry which is preliminary data.</text>
</comment>
<dbReference type="EMBL" id="JXBZ01000007">
    <property type="protein sequence ID" value="KJY48946.1"/>
    <property type="molecule type" value="Genomic_DNA"/>
</dbReference>
<dbReference type="Proteomes" id="UP000033695">
    <property type="component" value="Unassembled WGS sequence"/>
</dbReference>
<evidence type="ECO:0000313" key="8">
    <source>
        <dbReference type="Proteomes" id="UP000033695"/>
    </source>
</evidence>
<reference evidence="7 8" key="1">
    <citation type="submission" date="2014-12" db="EMBL/GenBank/DDBJ databases">
        <title>Comparative genomics of the lactic acid bacteria isolated from the honey bee gut.</title>
        <authorList>
            <person name="Ellegaard K.M."/>
            <person name="Tamarit D."/>
            <person name="Javelind E."/>
            <person name="Olofsson T."/>
            <person name="Andersson S.G."/>
            <person name="Vasquez A."/>
        </authorList>
    </citation>
    <scope>NUCLEOTIDE SEQUENCE [LARGE SCALE GENOMIC DNA]</scope>
    <source>
        <strain evidence="7 8">Hon2</strain>
    </source>
</reference>
<dbReference type="HAMAP" id="MF_00844_B">
    <property type="entry name" value="RqcH_B"/>
    <property type="match status" value="1"/>
</dbReference>
<dbReference type="PATRIC" id="fig|1218508.4.peg.785"/>
<dbReference type="InterPro" id="IPR051608">
    <property type="entry name" value="RQC_Subunit_NEMF"/>
</dbReference>
<keyword evidence="8" id="KW-1185">Reference proteome</keyword>
<evidence type="ECO:0000256" key="5">
    <source>
        <dbReference type="HAMAP-Rule" id="MF_00844"/>
    </source>
</evidence>
<protein>
    <recommendedName>
        <fullName evidence="5">Rqc2 homolog RqcH</fullName>
        <shortName evidence="5">RqcH</shortName>
    </recommendedName>
</protein>
<sequence>MSFDGVFTHTMVAELQNKLLSGRITKIQQPFALELLLTIRSFNHNYNLLLSANPNYARVQITQNKFVSPPQPSNFVMTLRKHLAGAFIKNISQIKNDRIIVFSLENHDELGDRQNYILYVEIMNRHSNIILVNHQDQQIIDSLKHISLSQDRYRQLLPHLSYKLPPQPNLNDPFDIFAREKFVKDHTSELVAQNPAQTTQLLKANFMGLGKDTLQELTFRLTNTTAEPAFILRALNETFNQLHTPQACIYSNEKRQIFTPISFQSLQKQNFTVEKFDSLSTMLDIYYQDRARQDRVRQQADNLLQVIKRNLKRDRLKSERLKKDLQKTSQAPAKRLRGELLTTFMNQVPQGAKTVTLPNYYENNQPLTIALKPDLSPSKNAQRYFKTYQKLKNSTAHLKEQLELTQQESAYFESILAQMEYAQPQDLADITLELQQQGYLKAKKKASRKPTKVRHGDIFKATDGTEIHVGKNNLQNDYLTMKYADKRYTWLHIKNLPGSHVIIAALHPSTATIKQAAQLAAFYSKAGKNPAKVPVDYTLVKHVHKPKGAKPGFVIYTDQKTLLVVPQNNLKPQ</sequence>
<dbReference type="InterPro" id="IPR008532">
    <property type="entry name" value="NFACT_RNA-bd"/>
</dbReference>
<keyword evidence="4 5" id="KW-0648">Protein biosynthesis</keyword>
<dbReference type="GO" id="GO:1990112">
    <property type="term" value="C:RQC complex"/>
    <property type="evidence" value="ECO:0007669"/>
    <property type="project" value="TreeGrafter"/>
</dbReference>
<dbReference type="Pfam" id="PF05833">
    <property type="entry name" value="NFACT_N"/>
    <property type="match status" value="1"/>
</dbReference>
<organism evidence="7 8">
    <name type="scientific">Bombilactobacillus mellis</name>
    <dbReference type="NCBI Taxonomy" id="1218508"/>
    <lineage>
        <taxon>Bacteria</taxon>
        <taxon>Bacillati</taxon>
        <taxon>Bacillota</taxon>
        <taxon>Bacilli</taxon>
        <taxon>Lactobacillales</taxon>
        <taxon>Lactobacillaceae</taxon>
        <taxon>Bombilactobacillus</taxon>
    </lineage>
</organism>
<dbReference type="GO" id="GO:0043023">
    <property type="term" value="F:ribosomal large subunit binding"/>
    <property type="evidence" value="ECO:0007669"/>
    <property type="project" value="UniProtKB-UniRule"/>
</dbReference>
<dbReference type="GO" id="GO:0072344">
    <property type="term" value="P:rescue of stalled ribosome"/>
    <property type="evidence" value="ECO:0007669"/>
    <property type="project" value="UniProtKB-UniRule"/>
</dbReference>
<gene>
    <name evidence="5" type="primary">rqcH</name>
    <name evidence="7" type="ORF">JG29_07670</name>
</gene>